<dbReference type="GO" id="GO:0031593">
    <property type="term" value="F:polyubiquitin modification-dependent protein binding"/>
    <property type="evidence" value="ECO:0007669"/>
    <property type="project" value="TreeGrafter"/>
</dbReference>
<feature type="region of interest" description="Disordered" evidence="3">
    <location>
        <begin position="390"/>
        <end position="410"/>
    </location>
</feature>
<evidence type="ECO:0000313" key="6">
    <source>
        <dbReference type="Proteomes" id="UP000245119"/>
    </source>
</evidence>
<dbReference type="GO" id="GO:0005634">
    <property type="term" value="C:nucleus"/>
    <property type="evidence" value="ECO:0007669"/>
    <property type="project" value="UniProtKB-SubCell"/>
</dbReference>
<keyword evidence="2" id="KW-0539">Nucleus</keyword>
<dbReference type="PANTHER" id="PTHR21220:SF0">
    <property type="entry name" value="DNA-DEPENDENT METALLOPROTEASE SPRTN"/>
    <property type="match status" value="1"/>
</dbReference>
<dbReference type="AlphaFoldDB" id="A0A2T7NW54"/>
<dbReference type="Proteomes" id="UP000245119">
    <property type="component" value="Linkage Group LG8"/>
</dbReference>
<dbReference type="Pfam" id="PF04710">
    <property type="entry name" value="Pellino_FHA"/>
    <property type="match status" value="2"/>
</dbReference>
<dbReference type="InterPro" id="IPR055220">
    <property type="entry name" value="SPRTN_ZBD"/>
</dbReference>
<dbReference type="SMART" id="SM00731">
    <property type="entry name" value="SprT"/>
    <property type="match status" value="1"/>
</dbReference>
<sequence>MESSDFLFALTLQKETEDVYDQRLSPTKKIITSSFGNPTVQRPLSVIDESWELLDPNPDVRALFLEFNDHYFWGRLVGVEVKWSPRMTSCAGVCSYEGRGGLCSIRLSVPLLKLRPRKDLVETLLHEMIHAFLFVADNDRDREEHGPSFKNHMHRINKASGANITIYHDFHAEVDSYRQHWWQCNGPCKSRPPYFGFVKRAMNRAPSPKDYWWGDHARSCGGTYTKVKEPEGFDKKNKRKEDKEEIESVKNKKAPQSLPVQHGDIRKIFWQRQKTNTKVMLMPKTSLTKKQIEAGIGFLLLKGVASVRMLNGASQKAKVQSDTAEDIKPYKHVRPARIKFSVSLSSASVHCACAIRRRWERERGLEETGKAVCDVRQPSATLAQELTAQHHSKEAFEHTHSSPSHKPHLPEGEEAIKYGELVVVGYNGHLTSGDKGRRRSKYVLWKRSKANGVKPSKRHFVSDPKSSKAVQDSAQHSVSYTLSRNRAIIVEYQQDEDTDMFQIGRSSEGPIDFVVMDTIPGCQRSSRDSVTQSTISRFACRILVDRNPPYTARIFAAGFDAARNIFLGIPDEDNILRDGTLIDLCGVTLLWRSALGLITAPKDTV</sequence>
<organism evidence="5 6">
    <name type="scientific">Pomacea canaliculata</name>
    <name type="common">Golden apple snail</name>
    <dbReference type="NCBI Taxonomy" id="400727"/>
    <lineage>
        <taxon>Eukaryota</taxon>
        <taxon>Metazoa</taxon>
        <taxon>Spiralia</taxon>
        <taxon>Lophotrochozoa</taxon>
        <taxon>Mollusca</taxon>
        <taxon>Gastropoda</taxon>
        <taxon>Caenogastropoda</taxon>
        <taxon>Architaenioglossa</taxon>
        <taxon>Ampullarioidea</taxon>
        <taxon>Ampullariidae</taxon>
        <taxon>Pomacea</taxon>
    </lineage>
</organism>
<reference evidence="5 6" key="1">
    <citation type="submission" date="2018-04" db="EMBL/GenBank/DDBJ databases">
        <title>The genome of golden apple snail Pomacea canaliculata provides insight into stress tolerance and invasive adaptation.</title>
        <authorList>
            <person name="Liu C."/>
            <person name="Liu B."/>
            <person name="Ren Y."/>
            <person name="Zhang Y."/>
            <person name="Wang H."/>
            <person name="Li S."/>
            <person name="Jiang F."/>
            <person name="Yin L."/>
            <person name="Zhang G."/>
            <person name="Qian W."/>
            <person name="Fan W."/>
        </authorList>
    </citation>
    <scope>NUCLEOTIDE SEQUENCE [LARGE SCALE GENOMIC DNA]</scope>
    <source>
        <strain evidence="5">SZHN2017</strain>
        <tissue evidence="5">Muscle</tissue>
    </source>
</reference>
<dbReference type="GO" id="GO:0006974">
    <property type="term" value="P:DNA damage response"/>
    <property type="evidence" value="ECO:0007669"/>
    <property type="project" value="InterPro"/>
</dbReference>
<dbReference type="Pfam" id="PF10263">
    <property type="entry name" value="SprT-like"/>
    <property type="match status" value="1"/>
</dbReference>
<evidence type="ECO:0000313" key="5">
    <source>
        <dbReference type="EMBL" id="PVD25403.1"/>
    </source>
</evidence>
<comment type="caution">
    <text evidence="5">The sequence shown here is derived from an EMBL/GenBank/DDBJ whole genome shotgun (WGS) entry which is preliminary data.</text>
</comment>
<feature type="compositionally biased region" description="Basic and acidic residues" evidence="3">
    <location>
        <begin position="231"/>
        <end position="250"/>
    </location>
</feature>
<evidence type="ECO:0000259" key="4">
    <source>
        <dbReference type="SMART" id="SM00731"/>
    </source>
</evidence>
<feature type="region of interest" description="Disordered" evidence="3">
    <location>
        <begin position="454"/>
        <end position="474"/>
    </location>
</feature>
<evidence type="ECO:0000256" key="2">
    <source>
        <dbReference type="ARBA" id="ARBA00023242"/>
    </source>
</evidence>
<evidence type="ECO:0000256" key="3">
    <source>
        <dbReference type="SAM" id="MobiDB-lite"/>
    </source>
</evidence>
<protein>
    <recommendedName>
        <fullName evidence="4">SprT-like domain-containing protein</fullName>
    </recommendedName>
</protein>
<proteinExistence type="predicted"/>
<dbReference type="GO" id="GO:0003697">
    <property type="term" value="F:single-stranded DNA binding"/>
    <property type="evidence" value="ECO:0007669"/>
    <property type="project" value="InterPro"/>
</dbReference>
<dbReference type="InterPro" id="IPR044245">
    <property type="entry name" value="Spartan"/>
</dbReference>
<dbReference type="GO" id="GO:0004222">
    <property type="term" value="F:metalloendopeptidase activity"/>
    <property type="evidence" value="ECO:0007669"/>
    <property type="project" value="InterPro"/>
</dbReference>
<dbReference type="EMBL" id="PZQS01000008">
    <property type="protein sequence ID" value="PVD25403.1"/>
    <property type="molecule type" value="Genomic_DNA"/>
</dbReference>
<dbReference type="OrthoDB" id="5236983at2759"/>
<feature type="domain" description="SprT-like" evidence="4">
    <location>
        <begin position="58"/>
        <end position="227"/>
    </location>
</feature>
<dbReference type="PANTHER" id="PTHR21220">
    <property type="entry name" value="DNA-DEPENDENT METALLOPROTEASE SPRTN"/>
    <property type="match status" value="1"/>
</dbReference>
<dbReference type="InterPro" id="IPR006640">
    <property type="entry name" value="SprT-like_domain"/>
</dbReference>
<comment type="subcellular location">
    <subcellularLocation>
        <location evidence="1">Nucleus</location>
    </subcellularLocation>
</comment>
<feature type="compositionally biased region" description="Basic and acidic residues" evidence="3">
    <location>
        <begin position="391"/>
        <end position="400"/>
    </location>
</feature>
<keyword evidence="6" id="KW-1185">Reference proteome</keyword>
<dbReference type="Pfam" id="PF22934">
    <property type="entry name" value="SPRTN_ZBD"/>
    <property type="match status" value="1"/>
</dbReference>
<accession>A0A2T7NW54</accession>
<feature type="region of interest" description="Disordered" evidence="3">
    <location>
        <begin position="231"/>
        <end position="258"/>
    </location>
</feature>
<gene>
    <name evidence="5" type="ORF">C0Q70_13059</name>
</gene>
<dbReference type="STRING" id="400727.A0A2T7NW54"/>
<name>A0A2T7NW54_POMCA</name>
<evidence type="ECO:0000256" key="1">
    <source>
        <dbReference type="ARBA" id="ARBA00004123"/>
    </source>
</evidence>
<dbReference type="InterPro" id="IPR048334">
    <property type="entry name" value="Pellino_FHA"/>
</dbReference>